<dbReference type="OMA" id="NAVMWYK"/>
<dbReference type="InterPro" id="IPR007110">
    <property type="entry name" value="Ig-like_dom"/>
</dbReference>
<gene>
    <name evidence="5" type="primary">Dwil\GK20813</name>
    <name evidence="5" type="ORF">Dwil_GK20813</name>
</gene>
<dbReference type="InterPro" id="IPR050958">
    <property type="entry name" value="Cell_Adh-Cytoskel_Orgn"/>
</dbReference>
<feature type="domain" description="Ig-like" evidence="4">
    <location>
        <begin position="147"/>
        <end position="232"/>
    </location>
</feature>
<dbReference type="OrthoDB" id="6159398at2759"/>
<evidence type="ECO:0000256" key="2">
    <source>
        <dbReference type="SAM" id="MobiDB-lite"/>
    </source>
</evidence>
<dbReference type="KEGG" id="dwi:6638433"/>
<dbReference type="InParanoid" id="B4MJG6"/>
<dbReference type="PhylomeDB" id="B4MJG6"/>
<name>B4MJG6_DROWI</name>
<keyword evidence="3" id="KW-0732">Signal</keyword>
<dbReference type="STRING" id="7260.B4MJG6"/>
<reference evidence="5 6" key="1">
    <citation type="journal article" date="2007" name="Nature">
        <title>Evolution of genes and genomes on the Drosophila phylogeny.</title>
        <authorList>
            <consortium name="Drosophila 12 Genomes Consortium"/>
            <person name="Clark A.G."/>
            <person name="Eisen M.B."/>
            <person name="Smith D.R."/>
            <person name="Bergman C.M."/>
            <person name="Oliver B."/>
            <person name="Markow T.A."/>
            <person name="Kaufman T.C."/>
            <person name="Kellis M."/>
            <person name="Gelbart W."/>
            <person name="Iyer V.N."/>
            <person name="Pollard D.A."/>
            <person name="Sackton T.B."/>
            <person name="Larracuente A.M."/>
            <person name="Singh N.D."/>
            <person name="Abad J.P."/>
            <person name="Abt D.N."/>
            <person name="Adryan B."/>
            <person name="Aguade M."/>
            <person name="Akashi H."/>
            <person name="Anderson W.W."/>
            <person name="Aquadro C.F."/>
            <person name="Ardell D.H."/>
            <person name="Arguello R."/>
            <person name="Artieri C.G."/>
            <person name="Barbash D.A."/>
            <person name="Barker D."/>
            <person name="Barsanti P."/>
            <person name="Batterham P."/>
            <person name="Batzoglou S."/>
            <person name="Begun D."/>
            <person name="Bhutkar A."/>
            <person name="Blanco E."/>
            <person name="Bosak S.A."/>
            <person name="Bradley R.K."/>
            <person name="Brand A.D."/>
            <person name="Brent M.R."/>
            <person name="Brooks A.N."/>
            <person name="Brown R.H."/>
            <person name="Butlin R.K."/>
            <person name="Caggese C."/>
            <person name="Calvi B.R."/>
            <person name="Bernardo de Carvalho A."/>
            <person name="Caspi A."/>
            <person name="Castrezana S."/>
            <person name="Celniker S.E."/>
            <person name="Chang J.L."/>
            <person name="Chapple C."/>
            <person name="Chatterji S."/>
            <person name="Chinwalla A."/>
            <person name="Civetta A."/>
            <person name="Clifton S.W."/>
            <person name="Comeron J.M."/>
            <person name="Costello J.C."/>
            <person name="Coyne J.A."/>
            <person name="Daub J."/>
            <person name="David R.G."/>
            <person name="Delcher A.L."/>
            <person name="Delehaunty K."/>
            <person name="Do C.B."/>
            <person name="Ebling H."/>
            <person name="Edwards K."/>
            <person name="Eickbush T."/>
            <person name="Evans J.D."/>
            <person name="Filipski A."/>
            <person name="Findeiss S."/>
            <person name="Freyhult E."/>
            <person name="Fulton L."/>
            <person name="Fulton R."/>
            <person name="Garcia A.C."/>
            <person name="Gardiner A."/>
            <person name="Garfield D.A."/>
            <person name="Garvin B.E."/>
            <person name="Gibson G."/>
            <person name="Gilbert D."/>
            <person name="Gnerre S."/>
            <person name="Godfrey J."/>
            <person name="Good R."/>
            <person name="Gotea V."/>
            <person name="Gravely B."/>
            <person name="Greenberg A.J."/>
            <person name="Griffiths-Jones S."/>
            <person name="Gross S."/>
            <person name="Guigo R."/>
            <person name="Gustafson E.A."/>
            <person name="Haerty W."/>
            <person name="Hahn M.W."/>
            <person name="Halligan D.L."/>
            <person name="Halpern A.L."/>
            <person name="Halter G.M."/>
            <person name="Han M.V."/>
            <person name="Heger A."/>
            <person name="Hillier L."/>
            <person name="Hinrichs A.S."/>
            <person name="Holmes I."/>
            <person name="Hoskins R.A."/>
            <person name="Hubisz M.J."/>
            <person name="Hultmark D."/>
            <person name="Huntley M.A."/>
            <person name="Jaffe D.B."/>
            <person name="Jagadeeshan S."/>
            <person name="Jeck W.R."/>
            <person name="Johnson J."/>
            <person name="Jones C.D."/>
            <person name="Jordan W.C."/>
            <person name="Karpen G.H."/>
            <person name="Kataoka E."/>
            <person name="Keightley P.D."/>
            <person name="Kheradpour P."/>
            <person name="Kirkness E.F."/>
            <person name="Koerich L.B."/>
            <person name="Kristiansen K."/>
            <person name="Kudrna D."/>
            <person name="Kulathinal R.J."/>
            <person name="Kumar S."/>
            <person name="Kwok R."/>
            <person name="Lander E."/>
            <person name="Langley C.H."/>
            <person name="Lapoint R."/>
            <person name="Lazzaro B.P."/>
            <person name="Lee S.J."/>
            <person name="Levesque L."/>
            <person name="Li R."/>
            <person name="Lin C.F."/>
            <person name="Lin M.F."/>
            <person name="Lindblad-Toh K."/>
            <person name="Llopart A."/>
            <person name="Long M."/>
            <person name="Low L."/>
            <person name="Lozovsky E."/>
            <person name="Lu J."/>
            <person name="Luo M."/>
            <person name="Machado C.A."/>
            <person name="Makalowski W."/>
            <person name="Marzo M."/>
            <person name="Matsuda M."/>
            <person name="Matzkin L."/>
            <person name="McAllister B."/>
            <person name="McBride C.S."/>
            <person name="McKernan B."/>
            <person name="McKernan K."/>
            <person name="Mendez-Lago M."/>
            <person name="Minx P."/>
            <person name="Mollenhauer M.U."/>
            <person name="Montooth K."/>
            <person name="Mount S.M."/>
            <person name="Mu X."/>
            <person name="Myers E."/>
            <person name="Negre B."/>
            <person name="Newfeld S."/>
            <person name="Nielsen R."/>
            <person name="Noor M.A."/>
            <person name="O'Grady P."/>
            <person name="Pachter L."/>
            <person name="Papaceit M."/>
            <person name="Parisi M.J."/>
            <person name="Parisi M."/>
            <person name="Parts L."/>
            <person name="Pedersen J.S."/>
            <person name="Pesole G."/>
            <person name="Phillippy A.M."/>
            <person name="Ponting C.P."/>
            <person name="Pop M."/>
            <person name="Porcelli D."/>
            <person name="Powell J.R."/>
            <person name="Prohaska S."/>
            <person name="Pruitt K."/>
            <person name="Puig M."/>
            <person name="Quesneville H."/>
            <person name="Ram K.R."/>
            <person name="Rand D."/>
            <person name="Rasmussen M.D."/>
            <person name="Reed L.K."/>
            <person name="Reenan R."/>
            <person name="Reily A."/>
            <person name="Remington K.A."/>
            <person name="Rieger T.T."/>
            <person name="Ritchie M.G."/>
            <person name="Robin C."/>
            <person name="Rogers Y.H."/>
            <person name="Rohde C."/>
            <person name="Rozas J."/>
            <person name="Rubenfield M.J."/>
            <person name="Ruiz A."/>
            <person name="Russo S."/>
            <person name="Salzberg S.L."/>
            <person name="Sanchez-Gracia A."/>
            <person name="Saranga D.J."/>
            <person name="Sato H."/>
            <person name="Schaeffer S.W."/>
            <person name="Schatz M.C."/>
            <person name="Schlenke T."/>
            <person name="Schwartz R."/>
            <person name="Segarra C."/>
            <person name="Singh R.S."/>
            <person name="Sirot L."/>
            <person name="Sirota M."/>
            <person name="Sisneros N.B."/>
            <person name="Smith C.D."/>
            <person name="Smith T.F."/>
            <person name="Spieth J."/>
            <person name="Stage D.E."/>
            <person name="Stark A."/>
            <person name="Stephan W."/>
            <person name="Strausberg R.L."/>
            <person name="Strempel S."/>
            <person name="Sturgill D."/>
            <person name="Sutton G."/>
            <person name="Sutton G.G."/>
            <person name="Tao W."/>
            <person name="Teichmann S."/>
            <person name="Tobari Y.N."/>
            <person name="Tomimura Y."/>
            <person name="Tsolas J.M."/>
            <person name="Valente V.L."/>
            <person name="Venter E."/>
            <person name="Venter J.C."/>
            <person name="Vicario S."/>
            <person name="Vieira F.G."/>
            <person name="Vilella A.J."/>
            <person name="Villasante A."/>
            <person name="Walenz B."/>
            <person name="Wang J."/>
            <person name="Wasserman M."/>
            <person name="Watts T."/>
            <person name="Wilson D."/>
            <person name="Wilson R.K."/>
            <person name="Wing R.A."/>
            <person name="Wolfner M.F."/>
            <person name="Wong A."/>
            <person name="Wong G.K."/>
            <person name="Wu C.I."/>
            <person name="Wu G."/>
            <person name="Yamamoto D."/>
            <person name="Yang H.P."/>
            <person name="Yang S.P."/>
            <person name="Yorke J.A."/>
            <person name="Yoshida K."/>
            <person name="Zdobnov E."/>
            <person name="Zhang P."/>
            <person name="Zhang Y."/>
            <person name="Zimin A.V."/>
            <person name="Baldwin J."/>
            <person name="Abdouelleil A."/>
            <person name="Abdulkadir J."/>
            <person name="Abebe A."/>
            <person name="Abera B."/>
            <person name="Abreu J."/>
            <person name="Acer S.C."/>
            <person name="Aftuck L."/>
            <person name="Alexander A."/>
            <person name="An P."/>
            <person name="Anderson E."/>
            <person name="Anderson S."/>
            <person name="Arachi H."/>
            <person name="Azer M."/>
            <person name="Bachantsang P."/>
            <person name="Barry A."/>
            <person name="Bayul T."/>
            <person name="Berlin A."/>
            <person name="Bessette D."/>
            <person name="Bloom T."/>
            <person name="Blye J."/>
            <person name="Boguslavskiy L."/>
            <person name="Bonnet C."/>
            <person name="Boukhgalter B."/>
            <person name="Bourzgui I."/>
            <person name="Brown A."/>
            <person name="Cahill P."/>
            <person name="Channer S."/>
            <person name="Cheshatsang Y."/>
            <person name="Chuda L."/>
            <person name="Citroen M."/>
            <person name="Collymore A."/>
            <person name="Cooke P."/>
            <person name="Costello M."/>
            <person name="D'Aco K."/>
            <person name="Daza R."/>
            <person name="De Haan G."/>
            <person name="DeGray S."/>
            <person name="DeMaso C."/>
            <person name="Dhargay N."/>
            <person name="Dooley K."/>
            <person name="Dooley E."/>
            <person name="Doricent M."/>
            <person name="Dorje P."/>
            <person name="Dorjee K."/>
            <person name="Dupes A."/>
            <person name="Elong R."/>
            <person name="Falk J."/>
            <person name="Farina A."/>
            <person name="Faro S."/>
            <person name="Ferguson D."/>
            <person name="Fisher S."/>
            <person name="Foley C.D."/>
            <person name="Franke A."/>
            <person name="Friedrich D."/>
            <person name="Gadbois L."/>
            <person name="Gearin G."/>
            <person name="Gearin C.R."/>
            <person name="Giannoukos G."/>
            <person name="Goode T."/>
            <person name="Graham J."/>
            <person name="Grandbois E."/>
            <person name="Grewal S."/>
            <person name="Gyaltsen K."/>
            <person name="Hafez N."/>
            <person name="Hagos B."/>
            <person name="Hall J."/>
            <person name="Henson C."/>
            <person name="Hollinger A."/>
            <person name="Honan T."/>
            <person name="Huard M.D."/>
            <person name="Hughes L."/>
            <person name="Hurhula B."/>
            <person name="Husby M.E."/>
            <person name="Kamat A."/>
            <person name="Kanga B."/>
            <person name="Kashin S."/>
            <person name="Khazanovich D."/>
            <person name="Kisner P."/>
            <person name="Lance K."/>
            <person name="Lara M."/>
            <person name="Lee W."/>
            <person name="Lennon N."/>
            <person name="Letendre F."/>
            <person name="LeVine R."/>
            <person name="Lipovsky A."/>
            <person name="Liu X."/>
            <person name="Liu J."/>
            <person name="Liu S."/>
            <person name="Lokyitsang T."/>
            <person name="Lokyitsang Y."/>
            <person name="Lubonja R."/>
            <person name="Lui A."/>
            <person name="MacDonald P."/>
            <person name="Magnisalis V."/>
            <person name="Maru K."/>
            <person name="Matthews C."/>
            <person name="McCusker W."/>
            <person name="McDonough S."/>
            <person name="Mehta T."/>
            <person name="Meldrim J."/>
            <person name="Meneus L."/>
            <person name="Mihai O."/>
            <person name="Mihalev A."/>
            <person name="Mihova T."/>
            <person name="Mittelman R."/>
            <person name="Mlenga V."/>
            <person name="Montmayeur A."/>
            <person name="Mulrain L."/>
            <person name="Navidi A."/>
            <person name="Naylor J."/>
            <person name="Negash T."/>
            <person name="Nguyen T."/>
            <person name="Nguyen N."/>
            <person name="Nicol R."/>
            <person name="Norbu C."/>
            <person name="Norbu N."/>
            <person name="Novod N."/>
            <person name="O'Neill B."/>
            <person name="Osman S."/>
            <person name="Markiewicz E."/>
            <person name="Oyono O.L."/>
            <person name="Patti C."/>
            <person name="Phunkhang P."/>
            <person name="Pierre F."/>
            <person name="Priest M."/>
            <person name="Raghuraman S."/>
            <person name="Rege F."/>
            <person name="Reyes R."/>
            <person name="Rise C."/>
            <person name="Rogov P."/>
            <person name="Ross K."/>
            <person name="Ryan E."/>
            <person name="Settipalli S."/>
            <person name="Shea T."/>
            <person name="Sherpa N."/>
            <person name="Shi L."/>
            <person name="Shih D."/>
            <person name="Sparrow T."/>
            <person name="Spaulding J."/>
            <person name="Stalker J."/>
            <person name="Stange-Thomann N."/>
            <person name="Stavropoulos S."/>
            <person name="Stone C."/>
            <person name="Strader C."/>
            <person name="Tesfaye S."/>
            <person name="Thomson T."/>
            <person name="Thoulutsang Y."/>
            <person name="Thoulutsang D."/>
            <person name="Topham K."/>
            <person name="Topping I."/>
            <person name="Tsamla T."/>
            <person name="Vassiliev H."/>
            <person name="Vo A."/>
            <person name="Wangchuk T."/>
            <person name="Wangdi T."/>
            <person name="Weiand M."/>
            <person name="Wilkinson J."/>
            <person name="Wilson A."/>
            <person name="Yadav S."/>
            <person name="Young G."/>
            <person name="Yu Q."/>
            <person name="Zembek L."/>
            <person name="Zhong D."/>
            <person name="Zimmer A."/>
            <person name="Zwirko Z."/>
            <person name="Jaffe D.B."/>
            <person name="Alvarez P."/>
            <person name="Brockman W."/>
            <person name="Butler J."/>
            <person name="Chin C."/>
            <person name="Gnerre S."/>
            <person name="Grabherr M."/>
            <person name="Kleber M."/>
            <person name="Mauceli E."/>
            <person name="MacCallum I."/>
        </authorList>
    </citation>
    <scope>NUCLEOTIDE SEQUENCE [LARGE SCALE GENOMIC DNA]</scope>
    <source>
        <strain evidence="6">Tucson 14030-0811.24</strain>
    </source>
</reference>
<feature type="compositionally biased region" description="Acidic residues" evidence="2">
    <location>
        <begin position="38"/>
        <end position="53"/>
    </location>
</feature>
<dbReference type="InterPro" id="IPR003598">
    <property type="entry name" value="Ig_sub2"/>
</dbReference>
<dbReference type="GO" id="GO:0007156">
    <property type="term" value="P:homophilic cell adhesion via plasma membrane adhesion molecules"/>
    <property type="evidence" value="ECO:0007669"/>
    <property type="project" value="TreeGrafter"/>
</dbReference>
<dbReference type="PROSITE" id="PS50835">
    <property type="entry name" value="IG_LIKE"/>
    <property type="match status" value="3"/>
</dbReference>
<dbReference type="EMBL" id="CH963846">
    <property type="protein sequence ID" value="EDW72255.1"/>
    <property type="molecule type" value="Genomic_DNA"/>
</dbReference>
<dbReference type="InterPro" id="IPR036179">
    <property type="entry name" value="Ig-like_dom_sf"/>
</dbReference>
<dbReference type="Proteomes" id="UP000007798">
    <property type="component" value="Unassembled WGS sequence"/>
</dbReference>
<feature type="domain" description="Ig-like" evidence="4">
    <location>
        <begin position="67"/>
        <end position="145"/>
    </location>
</feature>
<keyword evidence="1" id="KW-0393">Immunoglobulin domain</keyword>
<evidence type="ECO:0000256" key="3">
    <source>
        <dbReference type="SAM" id="SignalP"/>
    </source>
</evidence>
<feature type="signal peptide" evidence="3">
    <location>
        <begin position="1"/>
        <end position="26"/>
    </location>
</feature>
<organism evidence="5 6">
    <name type="scientific">Drosophila willistoni</name>
    <name type="common">Fruit fly</name>
    <dbReference type="NCBI Taxonomy" id="7260"/>
    <lineage>
        <taxon>Eukaryota</taxon>
        <taxon>Metazoa</taxon>
        <taxon>Ecdysozoa</taxon>
        <taxon>Arthropoda</taxon>
        <taxon>Hexapoda</taxon>
        <taxon>Insecta</taxon>
        <taxon>Pterygota</taxon>
        <taxon>Neoptera</taxon>
        <taxon>Endopterygota</taxon>
        <taxon>Diptera</taxon>
        <taxon>Brachycera</taxon>
        <taxon>Muscomorpha</taxon>
        <taxon>Ephydroidea</taxon>
        <taxon>Drosophilidae</taxon>
        <taxon>Drosophila</taxon>
        <taxon>Sophophora</taxon>
    </lineage>
</organism>
<dbReference type="GO" id="GO:0030424">
    <property type="term" value="C:axon"/>
    <property type="evidence" value="ECO:0007669"/>
    <property type="project" value="TreeGrafter"/>
</dbReference>
<dbReference type="InterPro" id="IPR003599">
    <property type="entry name" value="Ig_sub"/>
</dbReference>
<protein>
    <recommendedName>
        <fullName evidence="4">Ig-like domain-containing protein</fullName>
    </recommendedName>
</protein>
<accession>B4MJG6</accession>
<feature type="chain" id="PRO_5002817936" description="Ig-like domain-containing protein" evidence="3">
    <location>
        <begin position="27"/>
        <end position="497"/>
    </location>
</feature>
<dbReference type="HOGENOM" id="CLU_542138_0_0_1"/>
<dbReference type="Pfam" id="PF07679">
    <property type="entry name" value="I-set"/>
    <property type="match status" value="1"/>
</dbReference>
<dbReference type="GO" id="GO:0043025">
    <property type="term" value="C:neuronal cell body"/>
    <property type="evidence" value="ECO:0007669"/>
    <property type="project" value="TreeGrafter"/>
</dbReference>
<evidence type="ECO:0000313" key="5">
    <source>
        <dbReference type="EMBL" id="EDW72255.1"/>
    </source>
</evidence>
<evidence type="ECO:0000313" key="6">
    <source>
        <dbReference type="Proteomes" id="UP000007798"/>
    </source>
</evidence>
<dbReference type="SMART" id="SM00409">
    <property type="entry name" value="IG"/>
    <property type="match status" value="3"/>
</dbReference>
<sequence length="497" mass="55817">MIKMRDTTCLWLICLLIGQFYAQSQASPVESDNGNQEEYQDDDYDYGDEDDAGTDTVPPVEPASIDPPYFEQEFVSLRAKPGDNVVINCDVRNFQLSNAVMWYKNQTIIANGQIAISNRVEGMKNNSILIKNVTPEDADEYYCLVLPEQIRQHTSLMVGARLSILCDGLDITDRSQTFKQGDHHKLECRTYMATSTNIKWSLNGHRLESSDTENGVIILDNIDESNVGVYQCLGDDGSRDPPHGMVTIDVHYSPKVSTHRHHVNAIEGGHAELYCNYRANPIALSFFIKDAQTLQISEKYSIKNSFHEGHNRTTLLVKNIEASDLGEYLCHAENAIGSNEVKIQLSYNPETPQFEDMTIDGNKVTLHWLVRSLQPLSEAMLDYQLTGSYTWSTVTVLKTQHHNQTGGIWKITHQMELKPGLWHAHVKTKNTHGWSNFSPDHEFQIKSDDADSSIDDVDMPPPDDLVRAGFGVGNVAPTLVQLPGITLLSVLLLRLQL</sequence>
<proteinExistence type="predicted"/>
<evidence type="ECO:0000256" key="1">
    <source>
        <dbReference type="ARBA" id="ARBA00023319"/>
    </source>
</evidence>
<evidence type="ECO:0000259" key="4">
    <source>
        <dbReference type="PROSITE" id="PS50835"/>
    </source>
</evidence>
<dbReference type="SMART" id="SM00408">
    <property type="entry name" value="IGc2"/>
    <property type="match status" value="3"/>
</dbReference>
<dbReference type="AlphaFoldDB" id="B4MJG6"/>
<dbReference type="Pfam" id="PF13927">
    <property type="entry name" value="Ig_3"/>
    <property type="match status" value="1"/>
</dbReference>
<dbReference type="GO" id="GO:0008046">
    <property type="term" value="F:axon guidance receptor activity"/>
    <property type="evidence" value="ECO:0007669"/>
    <property type="project" value="TreeGrafter"/>
</dbReference>
<feature type="domain" description="Ig-like" evidence="4">
    <location>
        <begin position="254"/>
        <end position="346"/>
    </location>
</feature>
<dbReference type="GO" id="GO:0050808">
    <property type="term" value="P:synapse organization"/>
    <property type="evidence" value="ECO:0007669"/>
    <property type="project" value="TreeGrafter"/>
</dbReference>
<feature type="region of interest" description="Disordered" evidence="2">
    <location>
        <begin position="27"/>
        <end position="63"/>
    </location>
</feature>
<dbReference type="FunCoup" id="B4MJG6">
    <property type="interactions" value="9"/>
</dbReference>
<dbReference type="PANTHER" id="PTHR45080">
    <property type="entry name" value="CONTACTIN 5"/>
    <property type="match status" value="1"/>
</dbReference>
<keyword evidence="6" id="KW-1185">Reference proteome</keyword>
<dbReference type="SUPFAM" id="SSF48726">
    <property type="entry name" value="Immunoglobulin"/>
    <property type="match status" value="3"/>
</dbReference>
<dbReference type="Gene3D" id="2.60.40.10">
    <property type="entry name" value="Immunoglobulins"/>
    <property type="match status" value="3"/>
</dbReference>
<dbReference type="PANTHER" id="PTHR45080:SF38">
    <property type="entry name" value="FI23916P1-RELATED"/>
    <property type="match status" value="1"/>
</dbReference>
<dbReference type="InterPro" id="IPR013783">
    <property type="entry name" value="Ig-like_fold"/>
</dbReference>
<dbReference type="eggNOG" id="KOG3510">
    <property type="taxonomic scope" value="Eukaryota"/>
</dbReference>
<dbReference type="InterPro" id="IPR013098">
    <property type="entry name" value="Ig_I-set"/>
</dbReference>
<dbReference type="GO" id="GO:0005886">
    <property type="term" value="C:plasma membrane"/>
    <property type="evidence" value="ECO:0007669"/>
    <property type="project" value="TreeGrafter"/>
</dbReference>